<name>G5H8Y6_9BACT</name>
<dbReference type="OrthoDB" id="1001488at2"/>
<comment type="caution">
    <text evidence="1">The sequence shown here is derived from an EMBL/GenBank/DDBJ whole genome shotgun (WGS) entry which is preliminary data.</text>
</comment>
<dbReference type="STRING" id="742725.HMPREF9450_02072"/>
<organism evidence="1 2">
    <name type="scientific">Alistipes indistinctus YIT 12060</name>
    <dbReference type="NCBI Taxonomy" id="742725"/>
    <lineage>
        <taxon>Bacteria</taxon>
        <taxon>Pseudomonadati</taxon>
        <taxon>Bacteroidota</taxon>
        <taxon>Bacteroidia</taxon>
        <taxon>Bacteroidales</taxon>
        <taxon>Rikenellaceae</taxon>
        <taxon>Alistipes</taxon>
    </lineage>
</organism>
<protein>
    <submittedName>
        <fullName evidence="1">Uncharacterized protein</fullName>
    </submittedName>
</protein>
<sequence length="96" mass="11509">MKKHITPEIYAEVYGRLLKAIDDKFFYNGKVEYDTDDFYSTLDVTVIIDRDLYTNQIIDITPVWWEYHLNTRDEEVLTDFKWSEMITHGSCYRKAG</sequence>
<dbReference type="EMBL" id="ADLD01000013">
    <property type="protein sequence ID" value="EHB92023.1"/>
    <property type="molecule type" value="Genomic_DNA"/>
</dbReference>
<keyword evidence="2" id="KW-1185">Reference proteome</keyword>
<accession>G5H8Y6</accession>
<dbReference type="GeneID" id="92814905"/>
<evidence type="ECO:0000313" key="1">
    <source>
        <dbReference type="EMBL" id="EHB92023.1"/>
    </source>
</evidence>
<dbReference type="HOGENOM" id="CLU_2379870_0_0_10"/>
<dbReference type="RefSeq" id="WP_009134878.1">
    <property type="nucleotide sequence ID" value="NZ_CP102250.1"/>
</dbReference>
<dbReference type="AlphaFoldDB" id="G5H8Y6"/>
<gene>
    <name evidence="1" type="ORF">HMPREF9450_02072</name>
</gene>
<evidence type="ECO:0000313" key="2">
    <source>
        <dbReference type="Proteomes" id="UP000006008"/>
    </source>
</evidence>
<reference evidence="1 2" key="1">
    <citation type="submission" date="2011-08" db="EMBL/GenBank/DDBJ databases">
        <title>The Genome Sequence of Alistipes indistinctus YIT 12060.</title>
        <authorList>
            <consortium name="The Broad Institute Genome Sequencing Platform"/>
            <person name="Earl A."/>
            <person name="Ward D."/>
            <person name="Feldgarden M."/>
            <person name="Gevers D."/>
            <person name="Morotomi M."/>
            <person name="Young S.K."/>
            <person name="Zeng Q."/>
            <person name="Gargeya S."/>
            <person name="Fitzgerald M."/>
            <person name="Haas B."/>
            <person name="Abouelleil A."/>
            <person name="Alvarado L."/>
            <person name="Arachchi H.M."/>
            <person name="Berlin A."/>
            <person name="Brown A."/>
            <person name="Chapman S.B."/>
            <person name="Chen Z."/>
            <person name="Dunbar C."/>
            <person name="Freedman E."/>
            <person name="Gearin G."/>
            <person name="Gellesch M."/>
            <person name="Goldberg J."/>
            <person name="Griggs A."/>
            <person name="Gujja S."/>
            <person name="Heiman D."/>
            <person name="Howarth C."/>
            <person name="Larson L."/>
            <person name="Lui A."/>
            <person name="MacDonald P.J.P."/>
            <person name="Montmayeur A."/>
            <person name="Murphy C."/>
            <person name="Neiman D."/>
            <person name="Pearson M."/>
            <person name="Priest M."/>
            <person name="Roberts A."/>
            <person name="Saif S."/>
            <person name="Shea T."/>
            <person name="Shenoy N."/>
            <person name="Sisk P."/>
            <person name="Stolte C."/>
            <person name="Sykes S."/>
            <person name="Wortman J."/>
            <person name="Nusbaum C."/>
            <person name="Birren B."/>
        </authorList>
    </citation>
    <scope>NUCLEOTIDE SEQUENCE [LARGE SCALE GENOMIC DNA]</scope>
    <source>
        <strain evidence="1 2">YIT 12060</strain>
    </source>
</reference>
<dbReference type="Proteomes" id="UP000006008">
    <property type="component" value="Unassembled WGS sequence"/>
</dbReference>
<proteinExistence type="predicted"/>